<name>A0ABW7VUN3_9NOCA</name>
<proteinExistence type="predicted"/>
<organism evidence="2 3">
    <name type="scientific">Nocardia testacea</name>
    <dbReference type="NCBI Taxonomy" id="248551"/>
    <lineage>
        <taxon>Bacteria</taxon>
        <taxon>Bacillati</taxon>
        <taxon>Actinomycetota</taxon>
        <taxon>Actinomycetes</taxon>
        <taxon>Mycobacteriales</taxon>
        <taxon>Nocardiaceae</taxon>
        <taxon>Nocardia</taxon>
    </lineage>
</organism>
<accession>A0ABW7VUN3</accession>
<evidence type="ECO:0000313" key="2">
    <source>
        <dbReference type="EMBL" id="MFI2230292.1"/>
    </source>
</evidence>
<feature type="chain" id="PRO_5045577525" evidence="1">
    <location>
        <begin position="25"/>
        <end position="68"/>
    </location>
</feature>
<reference evidence="2 3" key="1">
    <citation type="submission" date="2024-10" db="EMBL/GenBank/DDBJ databases">
        <title>The Natural Products Discovery Center: Release of the First 8490 Sequenced Strains for Exploring Actinobacteria Biosynthetic Diversity.</title>
        <authorList>
            <person name="Kalkreuter E."/>
            <person name="Kautsar S.A."/>
            <person name="Yang D."/>
            <person name="Bader C.D."/>
            <person name="Teijaro C.N."/>
            <person name="Fluegel L."/>
            <person name="Davis C.M."/>
            <person name="Simpson J.R."/>
            <person name="Lauterbach L."/>
            <person name="Steele A.D."/>
            <person name="Gui C."/>
            <person name="Meng S."/>
            <person name="Li G."/>
            <person name="Viehrig K."/>
            <person name="Ye F."/>
            <person name="Su P."/>
            <person name="Kiefer A.F."/>
            <person name="Nichols A."/>
            <person name="Cepeda A.J."/>
            <person name="Yan W."/>
            <person name="Fan B."/>
            <person name="Jiang Y."/>
            <person name="Adhikari A."/>
            <person name="Zheng C.-J."/>
            <person name="Schuster L."/>
            <person name="Cowan T.M."/>
            <person name="Smanski M.J."/>
            <person name="Chevrette M.G."/>
            <person name="De Carvalho L.P.S."/>
            <person name="Shen B."/>
        </authorList>
    </citation>
    <scope>NUCLEOTIDE SEQUENCE [LARGE SCALE GENOMIC DNA]</scope>
    <source>
        <strain evidence="2 3">NPDC019377</strain>
    </source>
</reference>
<keyword evidence="3" id="KW-1185">Reference proteome</keyword>
<evidence type="ECO:0000313" key="3">
    <source>
        <dbReference type="Proteomes" id="UP001611494"/>
    </source>
</evidence>
<gene>
    <name evidence="2" type="ORF">ACH49Z_10615</name>
</gene>
<comment type="caution">
    <text evidence="2">The sequence shown here is derived from an EMBL/GenBank/DDBJ whole genome shotgun (WGS) entry which is preliminary data.</text>
</comment>
<feature type="signal peptide" evidence="1">
    <location>
        <begin position="1"/>
        <end position="24"/>
    </location>
</feature>
<evidence type="ECO:0000256" key="1">
    <source>
        <dbReference type="SAM" id="SignalP"/>
    </source>
</evidence>
<dbReference type="Proteomes" id="UP001611494">
    <property type="component" value="Unassembled WGS sequence"/>
</dbReference>
<dbReference type="RefSeq" id="WP_357417561.1">
    <property type="nucleotide sequence ID" value="NZ_JBFAAV010000039.1"/>
</dbReference>
<sequence length="68" mass="7207">MSKYLITGVMIAAFSFGAAGTAAADYTVGHYSTHGACVANGVGQFGNDELGKTWFCRRSGEGYDLIHR</sequence>
<keyword evidence="1" id="KW-0732">Signal</keyword>
<dbReference type="EMBL" id="JBIRYL010000001">
    <property type="protein sequence ID" value="MFI2230292.1"/>
    <property type="molecule type" value="Genomic_DNA"/>
</dbReference>
<protein>
    <submittedName>
        <fullName evidence="2">Uncharacterized protein</fullName>
    </submittedName>
</protein>